<name>A0A7N0V065_KALFE</name>
<reference evidence="3" key="1">
    <citation type="submission" date="2021-01" db="UniProtKB">
        <authorList>
            <consortium name="EnsemblPlants"/>
        </authorList>
    </citation>
    <scope>IDENTIFICATION</scope>
</reference>
<accession>A0A7N0V065</accession>
<keyword evidence="1" id="KW-0413">Isomerase</keyword>
<organism evidence="3 4">
    <name type="scientific">Kalanchoe fedtschenkoi</name>
    <name type="common">Lavender scallops</name>
    <name type="synonym">South American air plant</name>
    <dbReference type="NCBI Taxonomy" id="63787"/>
    <lineage>
        <taxon>Eukaryota</taxon>
        <taxon>Viridiplantae</taxon>
        <taxon>Streptophyta</taxon>
        <taxon>Embryophyta</taxon>
        <taxon>Tracheophyta</taxon>
        <taxon>Spermatophyta</taxon>
        <taxon>Magnoliopsida</taxon>
        <taxon>eudicotyledons</taxon>
        <taxon>Gunneridae</taxon>
        <taxon>Pentapetalae</taxon>
        <taxon>Saxifragales</taxon>
        <taxon>Crassulaceae</taxon>
        <taxon>Kalanchoe</taxon>
    </lineage>
</organism>
<keyword evidence="2" id="KW-0732">Signal</keyword>
<evidence type="ECO:0000256" key="2">
    <source>
        <dbReference type="SAM" id="SignalP"/>
    </source>
</evidence>
<evidence type="ECO:0000313" key="3">
    <source>
        <dbReference type="EnsemblPlants" id="Kaladp0092s0107.1.v1.1"/>
    </source>
</evidence>
<protein>
    <recommendedName>
        <fullName evidence="5">Aspartate racemase</fullName>
    </recommendedName>
</protein>
<dbReference type="OMA" id="NTAHHWF"/>
<dbReference type="Proteomes" id="UP000594263">
    <property type="component" value="Unplaced"/>
</dbReference>
<evidence type="ECO:0008006" key="5">
    <source>
        <dbReference type="Google" id="ProtNLM"/>
    </source>
</evidence>
<dbReference type="InterPro" id="IPR001920">
    <property type="entry name" value="Asp/Glu_race"/>
</dbReference>
<dbReference type="SUPFAM" id="SSF53681">
    <property type="entry name" value="Aspartate/glutamate racemase"/>
    <property type="match status" value="2"/>
</dbReference>
<dbReference type="EnsemblPlants" id="Kaladp0092s0107.1.v1.1">
    <property type="protein sequence ID" value="Kaladp0092s0107.1.v1.1"/>
    <property type="gene ID" value="Kaladp0092s0107.v1.1"/>
</dbReference>
<sequence>MDSKWKADLKLFIIFRVDLILGQHLSQLWFAMMRDCSTVTVCDSFLAPANTVGIIGGMSAGSSLKFLKKLVTWCSSTSGDGEGGAVPFVLCSDPTLHREMSAHEKNIVPCNFETERRDRTYIVNNLLQKRTFLEKAGVGCIVMPCHISHLWYDEVSRGCSIPFFHVGECVAKEIKEAKLKPAEAGSPLRIGVLGTSATLSDRIYQEKLQKQGFEVVIPDEATMEQTVNPAIQALHREDIEGAKTLVRAALQLLLVRAVTTIILASDDLRDLLPGDDPLLKKCVDPMDVLVRSIMKWAGSAGQG</sequence>
<dbReference type="PANTHER" id="PTHR21198:SF7">
    <property type="entry name" value="ASPARTATE-GLUTAMATE RACEMASE FAMILY"/>
    <property type="match status" value="1"/>
</dbReference>
<dbReference type="Gene3D" id="3.40.50.1860">
    <property type="match status" value="2"/>
</dbReference>
<dbReference type="AlphaFoldDB" id="A0A7N0V065"/>
<dbReference type="PANTHER" id="PTHR21198">
    <property type="entry name" value="GLUTAMATE RACEMASE"/>
    <property type="match status" value="1"/>
</dbReference>
<dbReference type="Gramene" id="Kaladp0092s0107.1.v1.1">
    <property type="protein sequence ID" value="Kaladp0092s0107.1.v1.1"/>
    <property type="gene ID" value="Kaladp0092s0107.v1.1"/>
</dbReference>
<evidence type="ECO:0000256" key="1">
    <source>
        <dbReference type="ARBA" id="ARBA00023235"/>
    </source>
</evidence>
<feature type="signal peptide" evidence="2">
    <location>
        <begin position="1"/>
        <end position="22"/>
    </location>
</feature>
<evidence type="ECO:0000313" key="4">
    <source>
        <dbReference type="Proteomes" id="UP000594263"/>
    </source>
</evidence>
<feature type="chain" id="PRO_5029700870" description="Aspartate racemase" evidence="2">
    <location>
        <begin position="23"/>
        <end position="303"/>
    </location>
</feature>
<keyword evidence="4" id="KW-1185">Reference proteome</keyword>
<proteinExistence type="predicted"/>
<dbReference type="InterPro" id="IPR015942">
    <property type="entry name" value="Asp/Glu/hydantoin_racemase"/>
</dbReference>
<dbReference type="GO" id="GO:0047661">
    <property type="term" value="F:amino-acid racemase activity"/>
    <property type="evidence" value="ECO:0007669"/>
    <property type="project" value="InterPro"/>
</dbReference>
<dbReference type="Pfam" id="PF01177">
    <property type="entry name" value="Asp_Glu_race"/>
    <property type="match status" value="1"/>
</dbReference>